<dbReference type="AlphaFoldDB" id="A0A5D4GUB6"/>
<name>A0A5D4GUB6_9HYPH</name>
<evidence type="ECO:0000313" key="1">
    <source>
        <dbReference type="EMBL" id="TYR31389.1"/>
    </source>
</evidence>
<sequence>MTRRLISTGSPFEKTAGYSRAVVDGEWCFVSGTTGYDYATMTMPQTVEQQTRNCLATIAAALEEGGFSLADVVRAHYYVTDRAYVARVFPILGEHFGDIRPAATMIVCQLNEPEMKIEIEVTALRRDR</sequence>
<dbReference type="Pfam" id="PF01042">
    <property type="entry name" value="Ribonuc_L-PSP"/>
    <property type="match status" value="1"/>
</dbReference>
<dbReference type="InterPro" id="IPR006175">
    <property type="entry name" value="YjgF/YER057c/UK114"/>
</dbReference>
<dbReference type="OrthoDB" id="9799840at2"/>
<dbReference type="PANTHER" id="PTHR43857:SF1">
    <property type="entry name" value="YJGH FAMILY PROTEIN"/>
    <property type="match status" value="1"/>
</dbReference>
<evidence type="ECO:0000313" key="2">
    <source>
        <dbReference type="Proteomes" id="UP000323258"/>
    </source>
</evidence>
<comment type="caution">
    <text evidence="1">The sequence shown here is derived from an EMBL/GenBank/DDBJ whole genome shotgun (WGS) entry which is preliminary data.</text>
</comment>
<reference evidence="1 2" key="1">
    <citation type="submission" date="2019-08" db="EMBL/GenBank/DDBJ databases">
        <authorList>
            <person name="Seo Y.L."/>
        </authorList>
    </citation>
    <scope>NUCLEOTIDE SEQUENCE [LARGE SCALE GENOMIC DNA]</scope>
    <source>
        <strain evidence="1 2">MaA-C15</strain>
    </source>
</reference>
<proteinExistence type="predicted"/>
<dbReference type="InterPro" id="IPR035959">
    <property type="entry name" value="RutC-like_sf"/>
</dbReference>
<gene>
    <name evidence="1" type="ORF">FY036_13990</name>
</gene>
<reference evidence="1 2" key="2">
    <citation type="submission" date="2019-09" db="EMBL/GenBank/DDBJ databases">
        <title>Mesorhizobium sp. MaA-C15 isolated from Microcystis aeruginosa.</title>
        <authorList>
            <person name="Jeong S.E."/>
            <person name="Jin H.M."/>
            <person name="Jeon C.O."/>
        </authorList>
    </citation>
    <scope>NUCLEOTIDE SEQUENCE [LARGE SCALE GENOMIC DNA]</scope>
    <source>
        <strain evidence="1 2">MaA-C15</strain>
    </source>
</reference>
<accession>A0A5D4GUB6</accession>
<keyword evidence="2" id="KW-1185">Reference proteome</keyword>
<dbReference type="RefSeq" id="WP_148915361.1">
    <property type="nucleotide sequence ID" value="NZ_VSZS01000064.1"/>
</dbReference>
<dbReference type="EMBL" id="VSZS01000064">
    <property type="protein sequence ID" value="TYR31389.1"/>
    <property type="molecule type" value="Genomic_DNA"/>
</dbReference>
<protein>
    <submittedName>
        <fullName evidence="1">RidA family protein</fullName>
    </submittedName>
</protein>
<dbReference type="PANTHER" id="PTHR43857">
    <property type="entry name" value="BLR7761 PROTEIN"/>
    <property type="match status" value="1"/>
</dbReference>
<dbReference type="SUPFAM" id="SSF55298">
    <property type="entry name" value="YjgF-like"/>
    <property type="match status" value="1"/>
</dbReference>
<dbReference type="CDD" id="cd06154">
    <property type="entry name" value="YjgF_YER057c_UK114_like_6"/>
    <property type="match status" value="1"/>
</dbReference>
<dbReference type="Gene3D" id="3.30.1330.40">
    <property type="entry name" value="RutC-like"/>
    <property type="match status" value="1"/>
</dbReference>
<dbReference type="Proteomes" id="UP000323258">
    <property type="component" value="Unassembled WGS sequence"/>
</dbReference>
<organism evidence="1 2">
    <name type="scientific">Neoaquamicrobium microcysteis</name>
    <dbReference type="NCBI Taxonomy" id="2682781"/>
    <lineage>
        <taxon>Bacteria</taxon>
        <taxon>Pseudomonadati</taxon>
        <taxon>Pseudomonadota</taxon>
        <taxon>Alphaproteobacteria</taxon>
        <taxon>Hyphomicrobiales</taxon>
        <taxon>Phyllobacteriaceae</taxon>
        <taxon>Neoaquamicrobium</taxon>
    </lineage>
</organism>